<dbReference type="Proteomes" id="UP001500037">
    <property type="component" value="Unassembled WGS sequence"/>
</dbReference>
<evidence type="ECO:0000256" key="1">
    <source>
        <dbReference type="SAM" id="MobiDB-lite"/>
    </source>
</evidence>
<keyword evidence="3" id="KW-1185">Reference proteome</keyword>
<sequence length="123" mass="12870">MNFAIRLACLCDIADPASSRSVTRSGDGAGRSAARPSGGRRYLPRCGPPSDPSNRAPPSGRARAARRAGPEVRGRPASVTVKDGTRWPVGAPRDPAADTVSRRAGAGRRPQERPASTALEEPM</sequence>
<gene>
    <name evidence="2" type="ORF">GCM10009665_49560</name>
</gene>
<feature type="compositionally biased region" description="Low complexity" evidence="1">
    <location>
        <begin position="24"/>
        <end position="41"/>
    </location>
</feature>
<organism evidence="2 3">
    <name type="scientific">Kitasatospora nipponensis</name>
    <dbReference type="NCBI Taxonomy" id="258049"/>
    <lineage>
        <taxon>Bacteria</taxon>
        <taxon>Bacillati</taxon>
        <taxon>Actinomycetota</taxon>
        <taxon>Actinomycetes</taxon>
        <taxon>Kitasatosporales</taxon>
        <taxon>Streptomycetaceae</taxon>
        <taxon>Kitasatospora</taxon>
    </lineage>
</organism>
<name>A0ABN1WKS1_9ACTN</name>
<evidence type="ECO:0000313" key="3">
    <source>
        <dbReference type="Proteomes" id="UP001500037"/>
    </source>
</evidence>
<comment type="caution">
    <text evidence="2">The sequence shown here is derived from an EMBL/GenBank/DDBJ whole genome shotgun (WGS) entry which is preliminary data.</text>
</comment>
<dbReference type="EMBL" id="BAAALF010000102">
    <property type="protein sequence ID" value="GAA1252929.1"/>
    <property type="molecule type" value="Genomic_DNA"/>
</dbReference>
<reference evidence="2 3" key="1">
    <citation type="journal article" date="2019" name="Int. J. Syst. Evol. Microbiol.">
        <title>The Global Catalogue of Microorganisms (GCM) 10K type strain sequencing project: providing services to taxonomists for standard genome sequencing and annotation.</title>
        <authorList>
            <consortium name="The Broad Institute Genomics Platform"/>
            <consortium name="The Broad Institute Genome Sequencing Center for Infectious Disease"/>
            <person name="Wu L."/>
            <person name="Ma J."/>
        </authorList>
    </citation>
    <scope>NUCLEOTIDE SEQUENCE [LARGE SCALE GENOMIC DNA]</scope>
    <source>
        <strain evidence="2 3">JCM 13004</strain>
    </source>
</reference>
<evidence type="ECO:0000313" key="2">
    <source>
        <dbReference type="EMBL" id="GAA1252929.1"/>
    </source>
</evidence>
<proteinExistence type="predicted"/>
<accession>A0ABN1WKS1</accession>
<protein>
    <submittedName>
        <fullName evidence="2">Uncharacterized protein</fullName>
    </submittedName>
</protein>
<feature type="region of interest" description="Disordered" evidence="1">
    <location>
        <begin position="17"/>
        <end position="123"/>
    </location>
</feature>